<protein>
    <submittedName>
        <fullName evidence="1">Uncharacterized protein</fullName>
    </submittedName>
</protein>
<sequence>AAARPDGWWSSWRTILAYELAVECPVWAALMIWATVTGRVADVVALSGLLTTWWGARFGLLGVHVWTGSHERLTAITGQPAPSVVGEIVKAVKGKR</sequence>
<dbReference type="EMBL" id="NPEU01000041">
    <property type="protein sequence ID" value="RAI40415.1"/>
    <property type="molecule type" value="Genomic_DNA"/>
</dbReference>
<proteinExistence type="predicted"/>
<organism evidence="1 2">
    <name type="scientific">Rhodoplanes elegans</name>
    <dbReference type="NCBI Taxonomy" id="29408"/>
    <lineage>
        <taxon>Bacteria</taxon>
        <taxon>Pseudomonadati</taxon>
        <taxon>Pseudomonadota</taxon>
        <taxon>Alphaproteobacteria</taxon>
        <taxon>Hyphomicrobiales</taxon>
        <taxon>Nitrobacteraceae</taxon>
        <taxon>Rhodoplanes</taxon>
    </lineage>
</organism>
<name>A0A327KSP0_9BRAD</name>
<comment type="caution">
    <text evidence="1">The sequence shown here is derived from an EMBL/GenBank/DDBJ whole genome shotgun (WGS) entry which is preliminary data.</text>
</comment>
<accession>A0A327KSP0</accession>
<reference evidence="1 2" key="1">
    <citation type="submission" date="2017-07" db="EMBL/GenBank/DDBJ databases">
        <title>Draft Genome Sequences of Select Purple Nonsulfur Bacteria.</title>
        <authorList>
            <person name="Lasarre B."/>
            <person name="Mckinlay J.B."/>
        </authorList>
    </citation>
    <scope>NUCLEOTIDE SEQUENCE [LARGE SCALE GENOMIC DNA]</scope>
    <source>
        <strain evidence="1 2">DSM 11907</strain>
    </source>
</reference>
<evidence type="ECO:0000313" key="1">
    <source>
        <dbReference type="EMBL" id="RAI40415.1"/>
    </source>
</evidence>
<feature type="non-terminal residue" evidence="1">
    <location>
        <position position="1"/>
    </location>
</feature>
<evidence type="ECO:0000313" key="2">
    <source>
        <dbReference type="Proteomes" id="UP000248863"/>
    </source>
</evidence>
<keyword evidence="2" id="KW-1185">Reference proteome</keyword>
<dbReference type="AlphaFoldDB" id="A0A327KSP0"/>
<dbReference type="Proteomes" id="UP000248863">
    <property type="component" value="Unassembled WGS sequence"/>
</dbReference>
<gene>
    <name evidence="1" type="ORF">CH338_06120</name>
</gene>